<dbReference type="Proteomes" id="UP000094652">
    <property type="component" value="Chromosome"/>
</dbReference>
<dbReference type="Gene3D" id="1.10.1660.10">
    <property type="match status" value="1"/>
</dbReference>
<reference evidence="8" key="1">
    <citation type="submission" date="2016-09" db="EMBL/GenBank/DDBJ databases">
        <title>Genomics of Clostridium taeniosporum, an organism which forms endospores with ribbon-like appendages.</title>
        <authorList>
            <person name="Walker J.R."/>
        </authorList>
    </citation>
    <scope>NUCLEOTIDE SEQUENCE [LARGE SCALE GENOMIC DNA]</scope>
    <source>
        <strain evidence="8">1/k</strain>
    </source>
</reference>
<name>A0A1D7XII4_9CLOT</name>
<keyword evidence="5" id="KW-0175">Coiled coil</keyword>
<keyword evidence="1" id="KW-0678">Repressor</keyword>
<dbReference type="InterPro" id="IPR029063">
    <property type="entry name" value="SAM-dependent_MTases_sf"/>
</dbReference>
<dbReference type="InterPro" id="IPR009061">
    <property type="entry name" value="DNA-bd_dom_put_sf"/>
</dbReference>
<dbReference type="PANTHER" id="PTHR30204">
    <property type="entry name" value="REDOX-CYCLING DRUG-SENSING TRANSCRIPTIONAL ACTIVATOR SOXR"/>
    <property type="match status" value="1"/>
</dbReference>
<evidence type="ECO:0000256" key="3">
    <source>
        <dbReference type="ARBA" id="ARBA00023125"/>
    </source>
</evidence>
<dbReference type="Pfam" id="PF13411">
    <property type="entry name" value="MerR_1"/>
    <property type="match status" value="1"/>
</dbReference>
<dbReference type="RefSeq" id="WP_069679303.1">
    <property type="nucleotide sequence ID" value="NZ_CP017253.2"/>
</dbReference>
<dbReference type="Pfam" id="PF13649">
    <property type="entry name" value="Methyltransf_25"/>
    <property type="match status" value="1"/>
</dbReference>
<dbReference type="InterPro" id="IPR041698">
    <property type="entry name" value="Methyltransf_25"/>
</dbReference>
<dbReference type="InterPro" id="IPR047057">
    <property type="entry name" value="MerR_fam"/>
</dbReference>
<dbReference type="InterPro" id="IPR000551">
    <property type="entry name" value="MerR-type_HTH_dom"/>
</dbReference>
<evidence type="ECO:0000256" key="5">
    <source>
        <dbReference type="SAM" id="Coils"/>
    </source>
</evidence>
<evidence type="ECO:0000313" key="7">
    <source>
        <dbReference type="EMBL" id="AOR23148.1"/>
    </source>
</evidence>
<evidence type="ECO:0000256" key="1">
    <source>
        <dbReference type="ARBA" id="ARBA00022491"/>
    </source>
</evidence>
<protein>
    <submittedName>
        <fullName evidence="7">Methyltransferase</fullName>
    </submittedName>
</protein>
<dbReference type="AlphaFoldDB" id="A0A1D7XII4"/>
<dbReference type="PROSITE" id="PS50937">
    <property type="entry name" value="HTH_MERR_2"/>
    <property type="match status" value="1"/>
</dbReference>
<dbReference type="SUPFAM" id="SSF46955">
    <property type="entry name" value="Putative DNA-binding domain"/>
    <property type="match status" value="1"/>
</dbReference>
<dbReference type="GO" id="GO:0003700">
    <property type="term" value="F:DNA-binding transcription factor activity"/>
    <property type="evidence" value="ECO:0007669"/>
    <property type="project" value="InterPro"/>
</dbReference>
<dbReference type="PANTHER" id="PTHR30204:SF69">
    <property type="entry name" value="MERR-FAMILY TRANSCRIPTIONAL REGULATOR"/>
    <property type="match status" value="1"/>
</dbReference>
<keyword evidence="8" id="KW-1185">Reference proteome</keyword>
<keyword evidence="7" id="KW-0808">Transferase</keyword>
<evidence type="ECO:0000259" key="6">
    <source>
        <dbReference type="PROSITE" id="PS50937"/>
    </source>
</evidence>
<evidence type="ECO:0000256" key="4">
    <source>
        <dbReference type="ARBA" id="ARBA00023163"/>
    </source>
</evidence>
<dbReference type="GO" id="GO:0032259">
    <property type="term" value="P:methylation"/>
    <property type="evidence" value="ECO:0007669"/>
    <property type="project" value="UniProtKB-KW"/>
</dbReference>
<dbReference type="Gene3D" id="3.40.50.150">
    <property type="entry name" value="Vaccinia Virus protein VP39"/>
    <property type="match status" value="1"/>
</dbReference>
<dbReference type="SMART" id="SM00422">
    <property type="entry name" value="HTH_MERR"/>
    <property type="match status" value="1"/>
</dbReference>
<feature type="coiled-coil region" evidence="5">
    <location>
        <begin position="94"/>
        <end position="121"/>
    </location>
</feature>
<keyword evidence="7" id="KW-0489">Methyltransferase</keyword>
<dbReference type="SUPFAM" id="SSF53335">
    <property type="entry name" value="S-adenosyl-L-methionine-dependent methyltransferases"/>
    <property type="match status" value="1"/>
</dbReference>
<keyword evidence="3" id="KW-0238">DNA-binding</keyword>
<keyword evidence="4" id="KW-0804">Transcription</keyword>
<gene>
    <name evidence="7" type="ORF">BGI42_05150</name>
</gene>
<dbReference type="GO" id="GO:0008168">
    <property type="term" value="F:methyltransferase activity"/>
    <property type="evidence" value="ECO:0007669"/>
    <property type="project" value="UniProtKB-KW"/>
</dbReference>
<dbReference type="GO" id="GO:0003677">
    <property type="term" value="F:DNA binding"/>
    <property type="evidence" value="ECO:0007669"/>
    <property type="project" value="UniProtKB-KW"/>
</dbReference>
<sequence length="349" mass="41537">MENKYTISEIAKMFNITTNKVRFYEKKGLLEPLRNENNDYRTFTKQDIIKLQSILLYRSIGIPIKDIKNILNNSRKENCLTYFNDQWKLVNNEIDKLNIIRKSLESILDELYEETKEYKIDSKVLNIINESNELYNIKNNWQDKWNFNNWAKAYDRDIIEDKGTLKIYKNYSLILQNVYDTVKSFHIINPNILEIGVGTGNLASKFLNDSCSIIGIDQSREMLTVAKEKHPNLKVRIGEFLRIPYYNKCFDVIISTYAFHHLNTEEKSIAIEEMFRVLKDNGIIVISDLMFKSIKDEEDILRNLSIGQVEEIRDEYYSYIDFLISEFKKYNKKLQYKRIDKFNYIISVF</sequence>
<dbReference type="CDD" id="cd02440">
    <property type="entry name" value="AdoMet_MTases"/>
    <property type="match status" value="1"/>
</dbReference>
<proteinExistence type="predicted"/>
<organism evidence="7 8">
    <name type="scientific">Clostridium taeniosporum</name>
    <dbReference type="NCBI Taxonomy" id="394958"/>
    <lineage>
        <taxon>Bacteria</taxon>
        <taxon>Bacillati</taxon>
        <taxon>Bacillota</taxon>
        <taxon>Clostridia</taxon>
        <taxon>Eubacteriales</taxon>
        <taxon>Clostridiaceae</taxon>
        <taxon>Clostridium</taxon>
    </lineage>
</organism>
<dbReference type="OrthoDB" id="122388at2"/>
<keyword evidence="2" id="KW-0805">Transcription regulation</keyword>
<dbReference type="KEGG" id="ctae:BGI42_05150"/>
<accession>A0A1D7XII4</accession>
<evidence type="ECO:0000313" key="8">
    <source>
        <dbReference type="Proteomes" id="UP000094652"/>
    </source>
</evidence>
<dbReference type="EMBL" id="CP017253">
    <property type="protein sequence ID" value="AOR23148.1"/>
    <property type="molecule type" value="Genomic_DNA"/>
</dbReference>
<dbReference type="STRING" id="394958.BGI42_05150"/>
<evidence type="ECO:0000256" key="2">
    <source>
        <dbReference type="ARBA" id="ARBA00023015"/>
    </source>
</evidence>
<feature type="domain" description="HTH merR-type" evidence="6">
    <location>
        <begin position="4"/>
        <end position="73"/>
    </location>
</feature>
<dbReference type="CDD" id="cd01106">
    <property type="entry name" value="HTH_TipAL-Mta"/>
    <property type="match status" value="1"/>
</dbReference>